<reference evidence="1 2" key="1">
    <citation type="submission" date="2022-07" db="EMBL/GenBank/DDBJ databases">
        <title>Novel species in genus cellulomonas.</title>
        <authorList>
            <person name="Ye L."/>
        </authorList>
    </citation>
    <scope>NUCLEOTIDE SEQUENCE [LARGE SCALE GENOMIC DNA]</scope>
    <source>
        <strain evidence="2">zg-B89</strain>
    </source>
</reference>
<keyword evidence="2" id="KW-1185">Reference proteome</keyword>
<dbReference type="Proteomes" id="UP001316384">
    <property type="component" value="Chromosome"/>
</dbReference>
<evidence type="ECO:0000313" key="1">
    <source>
        <dbReference type="EMBL" id="UUI71518.1"/>
    </source>
</evidence>
<dbReference type="RefSeq" id="WP_227575198.1">
    <property type="nucleotide sequence ID" value="NZ_CP101987.1"/>
</dbReference>
<proteinExistence type="predicted"/>
<sequence>MCRAAVYFYSNEHGSRVYFDEMGPPWPKHPCTQPDVSQSARAGRTQVVPVLYPIGEGQERLALAQRADRRHGDASYGQTNGDAWIVVDQWVDDDGTFLILRPAYSFRRPRVWQVLDPVDVSTGSVVFIASEQLSYVDMTTLEAVTAEVLLYRYHPRTSLLGRLRAAWRPSPRG</sequence>
<protein>
    <submittedName>
        <fullName evidence="1">Uncharacterized protein</fullName>
    </submittedName>
</protein>
<organism evidence="1 2">
    <name type="scientific">Cellulomonas xiejunii</name>
    <dbReference type="NCBI Taxonomy" id="2968083"/>
    <lineage>
        <taxon>Bacteria</taxon>
        <taxon>Bacillati</taxon>
        <taxon>Actinomycetota</taxon>
        <taxon>Actinomycetes</taxon>
        <taxon>Micrococcales</taxon>
        <taxon>Cellulomonadaceae</taxon>
        <taxon>Cellulomonas</taxon>
    </lineage>
</organism>
<accession>A0ABY5KNQ1</accession>
<dbReference type="EMBL" id="CP101987">
    <property type="protein sequence ID" value="UUI71518.1"/>
    <property type="molecule type" value="Genomic_DNA"/>
</dbReference>
<evidence type="ECO:0000313" key="2">
    <source>
        <dbReference type="Proteomes" id="UP001316384"/>
    </source>
</evidence>
<name>A0ABY5KNQ1_9CELL</name>
<gene>
    <name evidence="1" type="ORF">NP048_17260</name>
</gene>